<evidence type="ECO:0000256" key="1">
    <source>
        <dbReference type="ARBA" id="ARBA00010164"/>
    </source>
</evidence>
<dbReference type="PANTHER" id="PTHR37419">
    <property type="entry name" value="SERINE/THREONINE-PROTEIN KINASE TOXIN HIPA"/>
    <property type="match status" value="1"/>
</dbReference>
<comment type="caution">
    <text evidence="6">The sequence shown here is derived from an EMBL/GenBank/DDBJ whole genome shotgun (WGS) entry which is preliminary data.</text>
</comment>
<evidence type="ECO:0000259" key="5">
    <source>
        <dbReference type="Pfam" id="PF13657"/>
    </source>
</evidence>
<protein>
    <submittedName>
        <fullName evidence="6">Uncharacterized protein</fullName>
    </submittedName>
</protein>
<dbReference type="GO" id="GO:0005829">
    <property type="term" value="C:cytosol"/>
    <property type="evidence" value="ECO:0007669"/>
    <property type="project" value="TreeGrafter"/>
</dbReference>
<dbReference type="EMBL" id="AWFB01000012">
    <property type="protein sequence ID" value="RAN34390.1"/>
    <property type="molecule type" value="Genomic_DNA"/>
</dbReference>
<reference evidence="6 7" key="1">
    <citation type="submission" date="2013-04" db="EMBL/GenBank/DDBJ databases">
        <title>Hyphomonas sp. T24B3 Genome Sequencing.</title>
        <authorList>
            <person name="Lai Q."/>
            <person name="Shao Z."/>
        </authorList>
    </citation>
    <scope>NUCLEOTIDE SEQUENCE [LARGE SCALE GENOMIC DNA]</scope>
    <source>
        <strain evidence="6 7">T24B3</strain>
    </source>
</reference>
<proteinExistence type="inferred from homology"/>
<evidence type="ECO:0000256" key="3">
    <source>
        <dbReference type="ARBA" id="ARBA00022777"/>
    </source>
</evidence>
<dbReference type="STRING" id="1280941.HY2_01850"/>
<dbReference type="GO" id="GO:0004674">
    <property type="term" value="F:protein serine/threonine kinase activity"/>
    <property type="evidence" value="ECO:0007669"/>
    <property type="project" value="TreeGrafter"/>
</dbReference>
<accession>A0A062TUP5</accession>
<organism evidence="6 7">
    <name type="scientific">Hyphomonas pacifica</name>
    <dbReference type="NCBI Taxonomy" id="1280941"/>
    <lineage>
        <taxon>Bacteria</taxon>
        <taxon>Pseudomonadati</taxon>
        <taxon>Pseudomonadota</taxon>
        <taxon>Alphaproteobacteria</taxon>
        <taxon>Hyphomonadales</taxon>
        <taxon>Hyphomonadaceae</taxon>
        <taxon>Hyphomonas</taxon>
    </lineage>
</organism>
<dbReference type="PANTHER" id="PTHR37419:SF8">
    <property type="entry name" value="TOXIN YJJJ"/>
    <property type="match status" value="1"/>
</dbReference>
<dbReference type="InterPro" id="IPR052028">
    <property type="entry name" value="HipA_Ser/Thr_kinase"/>
</dbReference>
<dbReference type="InterPro" id="IPR017508">
    <property type="entry name" value="HipA_N1"/>
</dbReference>
<dbReference type="OrthoDB" id="9805913at2"/>
<dbReference type="eggNOG" id="COG3550">
    <property type="taxonomic scope" value="Bacteria"/>
</dbReference>
<evidence type="ECO:0000259" key="4">
    <source>
        <dbReference type="Pfam" id="PF07804"/>
    </source>
</evidence>
<keyword evidence="2" id="KW-0808">Transferase</keyword>
<feature type="domain" description="HipA-like C-terminal" evidence="4">
    <location>
        <begin position="169"/>
        <end position="406"/>
    </location>
</feature>
<evidence type="ECO:0000313" key="6">
    <source>
        <dbReference type="EMBL" id="RAN34390.1"/>
    </source>
</evidence>
<evidence type="ECO:0000256" key="2">
    <source>
        <dbReference type="ARBA" id="ARBA00022679"/>
    </source>
</evidence>
<sequence length="432" mass="47846">MTDARVILWGRDIGAVSWLADREIGVFQYRPEFVRSGIELAPMTMPLSAYPYEFPALARNTFKGLPGLLADSLPDKFGNALIDGWLAAQGRTADSFNPVERLCYVGRRGMGALEFEPAIIGHPTKTRKIEVAALVDLANRILDERSSLGGVFSGEDDRETIEDILRVGTSAGGARAKAILAWNPSTGEFRSGQLESGEGFESWLIKFDGVSNNRDHELADPMGFGLIEFAYSKLAGLAGIAMAECRVHAEGGRHHFMTRRFDRDGKGRKLHMQSLCAMAHYDFNLPGSYAYEQAVQVIRRLGMGQDVVEEQVRRAMFNIVARNQDDHVKNIAFLMDRSGSWSLSPAFDLSYAWNPSGDWTSRHQMSLNGKREGFSRDDLIAFGETSGLKRAKANAILDQVISAMKAWPDVASEVGVPDQRIDQIGKAHRLQF</sequence>
<name>A0A062TUP5_9PROT</name>
<dbReference type="InterPro" id="IPR012893">
    <property type="entry name" value="HipA-like_C"/>
</dbReference>
<gene>
    <name evidence="6" type="ORF">HY3_01935</name>
</gene>
<keyword evidence="3" id="KW-0418">Kinase</keyword>
<comment type="similarity">
    <text evidence="1">Belongs to the HipA Ser/Thr kinase family.</text>
</comment>
<dbReference type="AlphaFoldDB" id="A0A062TUP5"/>
<feature type="domain" description="HipA N-terminal subdomain 1" evidence="5">
    <location>
        <begin position="5"/>
        <end position="115"/>
    </location>
</feature>
<dbReference type="Proteomes" id="UP000249123">
    <property type="component" value="Unassembled WGS sequence"/>
</dbReference>
<dbReference type="Pfam" id="PF13657">
    <property type="entry name" value="Couple_hipA"/>
    <property type="match status" value="1"/>
</dbReference>
<keyword evidence="7" id="KW-1185">Reference proteome</keyword>
<dbReference type="Pfam" id="PF07804">
    <property type="entry name" value="HipA_C"/>
    <property type="match status" value="1"/>
</dbReference>
<evidence type="ECO:0000313" key="7">
    <source>
        <dbReference type="Proteomes" id="UP000249123"/>
    </source>
</evidence>
<dbReference type="RefSeq" id="WP_034825547.1">
    <property type="nucleotide sequence ID" value="NZ_AWFA01000012.1"/>
</dbReference>